<evidence type="ECO:0000313" key="9">
    <source>
        <dbReference type="Proteomes" id="UP000007150"/>
    </source>
</evidence>
<keyword evidence="5 8" id="KW-0560">Oxidoreductase</keyword>
<dbReference type="Pfam" id="PF05199">
    <property type="entry name" value="GMC_oxred_C"/>
    <property type="match status" value="1"/>
</dbReference>
<feature type="domain" description="Glucose-methanol-choline oxidoreductase N-terminal" evidence="6">
    <location>
        <begin position="7"/>
        <end position="335"/>
    </location>
</feature>
<evidence type="ECO:0000256" key="4">
    <source>
        <dbReference type="ARBA" id="ARBA00022827"/>
    </source>
</evidence>
<feature type="domain" description="Glucose-methanol-choline oxidoreductase C-terminal" evidence="7">
    <location>
        <begin position="429"/>
        <end position="545"/>
    </location>
</feature>
<proteinExistence type="inferred from homology"/>
<keyword evidence="3" id="KW-0285">Flavoprotein</keyword>
<dbReference type="InterPro" id="IPR007867">
    <property type="entry name" value="GMC_OxRtase_C"/>
</dbReference>
<evidence type="ECO:0000259" key="6">
    <source>
        <dbReference type="Pfam" id="PF00732"/>
    </source>
</evidence>
<dbReference type="HOGENOM" id="CLU_008878_4_0_5"/>
<keyword evidence="9" id="KW-1185">Reference proteome</keyword>
<name>F6F3B7_SPHCR</name>
<reference evidence="8 9" key="1">
    <citation type="submission" date="2011-05" db="EMBL/GenBank/DDBJ databases">
        <title>Complete sequence of chromosome 2 of Sphingobium chlorophenolicum L-1.</title>
        <authorList>
            <consortium name="US DOE Joint Genome Institute"/>
            <person name="Lucas S."/>
            <person name="Han J."/>
            <person name="Lapidus A."/>
            <person name="Cheng J.-F."/>
            <person name="Goodwin L."/>
            <person name="Pitluck S."/>
            <person name="Peters L."/>
            <person name="Daligault H."/>
            <person name="Han C."/>
            <person name="Tapia R."/>
            <person name="Land M."/>
            <person name="Hauser L."/>
            <person name="Kyrpides N."/>
            <person name="Ivanova N."/>
            <person name="Pagani I."/>
            <person name="Turner P."/>
            <person name="Copley S."/>
            <person name="Woyke T."/>
        </authorList>
    </citation>
    <scope>NUCLEOTIDE SEQUENCE [LARGE SCALE GENOMIC DNA]</scope>
    <source>
        <strain evidence="8 9">L-1</strain>
    </source>
</reference>
<comment type="similarity">
    <text evidence="2">Belongs to the GMC oxidoreductase family.</text>
</comment>
<dbReference type="InterPro" id="IPR051473">
    <property type="entry name" value="P2Ox-like"/>
</dbReference>
<dbReference type="InterPro" id="IPR036188">
    <property type="entry name" value="FAD/NAD-bd_sf"/>
</dbReference>
<protein>
    <submittedName>
        <fullName evidence="8">Gluconate 2-dehydrogenase (Acceptor)</fullName>
        <ecNumber evidence="8">1.1.99.3</ecNumber>
    </submittedName>
</protein>
<evidence type="ECO:0000259" key="7">
    <source>
        <dbReference type="Pfam" id="PF05199"/>
    </source>
</evidence>
<dbReference type="PANTHER" id="PTHR42784:SF1">
    <property type="entry name" value="PYRANOSE 2-OXIDASE"/>
    <property type="match status" value="1"/>
</dbReference>
<evidence type="ECO:0000256" key="1">
    <source>
        <dbReference type="ARBA" id="ARBA00001974"/>
    </source>
</evidence>
<comment type="cofactor">
    <cofactor evidence="1">
        <name>FAD</name>
        <dbReference type="ChEBI" id="CHEBI:57692"/>
    </cofactor>
</comment>
<dbReference type="AlphaFoldDB" id="F6F3B7"/>
<dbReference type="STRING" id="690566.Sphch_3333"/>
<sequence length="562" mass="62264">MTDMIYDAIIVGSGITGGWAAKELTEGGMKVLMIERGRPIAHMTDYTTEHKPIYEFPFRMMGDRRTIEKQYDVQRQCPLFDEASSHFFARDDENPYAVDDGSRFAWIRGHQLGGRSLTWGRQSYRMASLNFEENLIDGHGVDWPIRYPDLAPWYAHVEKFIGVAGEPIHNAMSPDGIYQPPFPMNVAEEDLRARFARHWPDRPVTMARTAMLTQAIGDSRQPCHYCGPCERGCSAGAYFSTQSSTLPAAQATGRLTVLTDSIVSRISVDEEKMRATGVTVVDAVTRQESRYSGRCVFLCASALESVRLLLLSATDRQPAGLANSSGMVGKFIMDHHFSDVAMTTVPAQSLGNFTGARSVPLHIPRFQNIGAQRKDYRRGYQLNAGAALTNWTRGMTMKGIGRDFKAELGKTPEWRLILIAQCEGLPSISNRVELDTKLRDKWGIPALRMNVRWTDNDLAMRKDAGDTCVEMMKTAGYSNVTRIPSDPAPGVAIHEMGGAVMGRDPKTSVLDAHNRCHDIPNLFVTDGAAMSSSSSANPSLTYMAMTARAATFAVREWKAGRL</sequence>
<dbReference type="EC" id="1.1.99.3" evidence="8"/>
<dbReference type="Proteomes" id="UP000007150">
    <property type="component" value="Chromosome 2"/>
</dbReference>
<evidence type="ECO:0000256" key="3">
    <source>
        <dbReference type="ARBA" id="ARBA00022630"/>
    </source>
</evidence>
<dbReference type="SUPFAM" id="SSF54373">
    <property type="entry name" value="FAD-linked reductases, C-terminal domain"/>
    <property type="match status" value="1"/>
</dbReference>
<dbReference type="RefSeq" id="WP_013849159.1">
    <property type="nucleotide sequence ID" value="NC_015594.1"/>
</dbReference>
<evidence type="ECO:0000313" key="8">
    <source>
        <dbReference type="EMBL" id="AEG50929.1"/>
    </source>
</evidence>
<evidence type="ECO:0000256" key="5">
    <source>
        <dbReference type="ARBA" id="ARBA00023002"/>
    </source>
</evidence>
<organism evidence="8 9">
    <name type="scientific">Sphingobium chlorophenolicum L-1</name>
    <dbReference type="NCBI Taxonomy" id="690566"/>
    <lineage>
        <taxon>Bacteria</taxon>
        <taxon>Pseudomonadati</taxon>
        <taxon>Pseudomonadota</taxon>
        <taxon>Alphaproteobacteria</taxon>
        <taxon>Sphingomonadales</taxon>
        <taxon>Sphingomonadaceae</taxon>
        <taxon>Sphingobium</taxon>
    </lineage>
</organism>
<keyword evidence="4" id="KW-0274">FAD</keyword>
<dbReference type="Pfam" id="PF00732">
    <property type="entry name" value="GMC_oxred_N"/>
    <property type="match status" value="1"/>
</dbReference>
<dbReference type="KEGG" id="sch:Sphch_3333"/>
<dbReference type="GO" id="GO:0050660">
    <property type="term" value="F:flavin adenine dinucleotide binding"/>
    <property type="evidence" value="ECO:0007669"/>
    <property type="project" value="InterPro"/>
</dbReference>
<dbReference type="PANTHER" id="PTHR42784">
    <property type="entry name" value="PYRANOSE 2-OXIDASE"/>
    <property type="match status" value="1"/>
</dbReference>
<dbReference type="GO" id="GO:0033717">
    <property type="term" value="F:gluconate 2-dehydrogenase (acceptor) activity"/>
    <property type="evidence" value="ECO:0007669"/>
    <property type="project" value="UniProtKB-EC"/>
</dbReference>
<dbReference type="EMBL" id="CP002799">
    <property type="protein sequence ID" value="AEG50929.1"/>
    <property type="molecule type" value="Genomic_DNA"/>
</dbReference>
<evidence type="ECO:0000256" key="2">
    <source>
        <dbReference type="ARBA" id="ARBA00010790"/>
    </source>
</evidence>
<gene>
    <name evidence="8" type="ORF">Sphch_3333</name>
</gene>
<dbReference type="SUPFAM" id="SSF51905">
    <property type="entry name" value="FAD/NAD(P)-binding domain"/>
    <property type="match status" value="1"/>
</dbReference>
<dbReference type="InterPro" id="IPR000172">
    <property type="entry name" value="GMC_OxRdtase_N"/>
</dbReference>
<dbReference type="Gene3D" id="3.50.50.60">
    <property type="entry name" value="FAD/NAD(P)-binding domain"/>
    <property type="match status" value="2"/>
</dbReference>
<accession>F6F3B7</accession>